<dbReference type="EMBL" id="FLRH01000003">
    <property type="protein sequence ID" value="SBT65644.1"/>
    <property type="molecule type" value="Genomic_DNA"/>
</dbReference>
<name>A0A1A9B9J5_9ACTN</name>
<accession>A0A1A9B9J5</accession>
<evidence type="ECO:0000313" key="1">
    <source>
        <dbReference type="EMBL" id="SBT65644.1"/>
    </source>
</evidence>
<dbReference type="AlphaFoldDB" id="A0A1A9B9J5"/>
<evidence type="ECO:0000313" key="2">
    <source>
        <dbReference type="Proteomes" id="UP000199558"/>
    </source>
</evidence>
<dbReference type="Proteomes" id="UP000199558">
    <property type="component" value="Unassembled WGS sequence"/>
</dbReference>
<keyword evidence="2" id="KW-1185">Reference proteome</keyword>
<protein>
    <submittedName>
        <fullName evidence="1">Uncharacterized protein</fullName>
    </submittedName>
</protein>
<dbReference type="STRING" id="946078.GA0070622_2645"/>
<dbReference type="RefSeq" id="WP_091573563.1">
    <property type="nucleotide sequence ID" value="NZ_FLRH01000003.1"/>
</dbReference>
<organism evidence="1 2">
    <name type="scientific">Micromonospora sediminicola</name>
    <dbReference type="NCBI Taxonomy" id="946078"/>
    <lineage>
        <taxon>Bacteria</taxon>
        <taxon>Bacillati</taxon>
        <taxon>Actinomycetota</taxon>
        <taxon>Actinomycetes</taxon>
        <taxon>Micromonosporales</taxon>
        <taxon>Micromonosporaceae</taxon>
        <taxon>Micromonospora</taxon>
    </lineage>
</organism>
<sequence>MSALHLDVQRLLHDQGYALDPDQLAEAYAHHPEQLCALLAAAGTIAATSAQITALTDAANLLCDVHASSDADTVLSLRQRLDRVADALTAALTQHDKATAALRHTCGALIRTDLAVLPIPECVNPAESPGDATDSTP</sequence>
<dbReference type="OrthoDB" id="3391241at2"/>
<proteinExistence type="predicted"/>
<gene>
    <name evidence="1" type="ORF">GA0070622_2645</name>
</gene>
<reference evidence="2" key="1">
    <citation type="submission" date="2016-06" db="EMBL/GenBank/DDBJ databases">
        <authorList>
            <person name="Varghese N."/>
            <person name="Submissions Spin"/>
        </authorList>
    </citation>
    <scope>NUCLEOTIDE SEQUENCE [LARGE SCALE GENOMIC DNA]</scope>
    <source>
        <strain evidence="2">DSM 45794</strain>
    </source>
</reference>